<gene>
    <name evidence="2" type="ORF">B0T21DRAFT_372788</name>
</gene>
<sequence>MGVHTLPKPRRKRRVCFVFLLFRHLLNSCPIRATWANPPRPFWHIFREQWLDEMPIMVCSSPALFLPHLDNWWTVLYHQRSFAKMITSQSPCL</sequence>
<proteinExistence type="predicted"/>
<reference evidence="2" key="1">
    <citation type="submission" date="2023-06" db="EMBL/GenBank/DDBJ databases">
        <title>Genome-scale phylogeny and comparative genomics of the fungal order Sordariales.</title>
        <authorList>
            <consortium name="Lawrence Berkeley National Laboratory"/>
            <person name="Hensen N."/>
            <person name="Bonometti L."/>
            <person name="Westerberg I."/>
            <person name="Brannstrom I.O."/>
            <person name="Guillou S."/>
            <person name="Cros-Aarteil S."/>
            <person name="Calhoun S."/>
            <person name="Haridas S."/>
            <person name="Kuo A."/>
            <person name="Mondo S."/>
            <person name="Pangilinan J."/>
            <person name="Riley R."/>
            <person name="Labutti K."/>
            <person name="Andreopoulos B."/>
            <person name="Lipzen A."/>
            <person name="Chen C."/>
            <person name="Yanf M."/>
            <person name="Daum C."/>
            <person name="Ng V."/>
            <person name="Clum A."/>
            <person name="Steindorff A."/>
            <person name="Ohm R."/>
            <person name="Martin F."/>
            <person name="Silar P."/>
            <person name="Natvig D."/>
            <person name="Lalanne C."/>
            <person name="Gautier V."/>
            <person name="Ament-Velasquez S.L."/>
            <person name="Kruys A."/>
            <person name="Hutchinson M.I."/>
            <person name="Powell A.J."/>
            <person name="Barry K."/>
            <person name="Miller A.N."/>
            <person name="Grigoriev I.V."/>
            <person name="Debuchy R."/>
            <person name="Gladieux P."/>
            <person name="Thoren M.H."/>
            <person name="Johannesson H."/>
        </authorList>
    </citation>
    <scope>NUCLEOTIDE SEQUENCE</scope>
    <source>
        <strain evidence="2">CBS 540.89</strain>
    </source>
</reference>
<feature type="signal peptide" evidence="1">
    <location>
        <begin position="1"/>
        <end position="36"/>
    </location>
</feature>
<evidence type="ECO:0000313" key="2">
    <source>
        <dbReference type="EMBL" id="KAK0723932.1"/>
    </source>
</evidence>
<name>A0AA40AXQ2_9PEZI</name>
<dbReference type="Proteomes" id="UP001172159">
    <property type="component" value="Unassembled WGS sequence"/>
</dbReference>
<evidence type="ECO:0008006" key="4">
    <source>
        <dbReference type="Google" id="ProtNLM"/>
    </source>
</evidence>
<dbReference type="EMBL" id="JAUKTV010000011">
    <property type="protein sequence ID" value="KAK0723932.1"/>
    <property type="molecule type" value="Genomic_DNA"/>
</dbReference>
<keyword evidence="3" id="KW-1185">Reference proteome</keyword>
<dbReference type="AlphaFoldDB" id="A0AA40AXQ2"/>
<evidence type="ECO:0000313" key="3">
    <source>
        <dbReference type="Proteomes" id="UP001172159"/>
    </source>
</evidence>
<feature type="chain" id="PRO_5041305773" description="Secreted protein" evidence="1">
    <location>
        <begin position="37"/>
        <end position="93"/>
    </location>
</feature>
<comment type="caution">
    <text evidence="2">The sequence shown here is derived from an EMBL/GenBank/DDBJ whole genome shotgun (WGS) entry which is preliminary data.</text>
</comment>
<evidence type="ECO:0000256" key="1">
    <source>
        <dbReference type="SAM" id="SignalP"/>
    </source>
</evidence>
<keyword evidence="1" id="KW-0732">Signal</keyword>
<organism evidence="2 3">
    <name type="scientific">Apiosordaria backusii</name>
    <dbReference type="NCBI Taxonomy" id="314023"/>
    <lineage>
        <taxon>Eukaryota</taxon>
        <taxon>Fungi</taxon>
        <taxon>Dikarya</taxon>
        <taxon>Ascomycota</taxon>
        <taxon>Pezizomycotina</taxon>
        <taxon>Sordariomycetes</taxon>
        <taxon>Sordariomycetidae</taxon>
        <taxon>Sordariales</taxon>
        <taxon>Lasiosphaeriaceae</taxon>
        <taxon>Apiosordaria</taxon>
    </lineage>
</organism>
<accession>A0AA40AXQ2</accession>
<protein>
    <recommendedName>
        <fullName evidence="4">Secreted protein</fullName>
    </recommendedName>
</protein>